<keyword evidence="6" id="KW-0547">Nucleotide-binding</keyword>
<dbReference type="PROSITE" id="PS00211">
    <property type="entry name" value="ABC_TRANSPORTER_1"/>
    <property type="match status" value="1"/>
</dbReference>
<organism evidence="12 13">
    <name type="scientific">Desulfoluna spongiiphila</name>
    <dbReference type="NCBI Taxonomy" id="419481"/>
    <lineage>
        <taxon>Bacteria</taxon>
        <taxon>Pseudomonadati</taxon>
        <taxon>Thermodesulfobacteriota</taxon>
        <taxon>Desulfobacteria</taxon>
        <taxon>Desulfobacterales</taxon>
        <taxon>Desulfolunaceae</taxon>
        <taxon>Desulfoluna</taxon>
    </lineage>
</organism>
<dbReference type="Gene3D" id="3.40.50.300">
    <property type="entry name" value="P-loop containing nucleotide triphosphate hydrolases"/>
    <property type="match status" value="2"/>
</dbReference>
<dbReference type="PANTHER" id="PTHR43553:SF23">
    <property type="entry name" value="ABC TRANSPORTER ATP-BINDING COMPONENT"/>
    <property type="match status" value="1"/>
</dbReference>
<dbReference type="InterPro" id="IPR003439">
    <property type="entry name" value="ABC_transporter-like_ATP-bd"/>
</dbReference>
<dbReference type="EMBL" id="FMUX01000012">
    <property type="protein sequence ID" value="SCY59021.1"/>
    <property type="molecule type" value="Genomic_DNA"/>
</dbReference>
<evidence type="ECO:0000256" key="8">
    <source>
        <dbReference type="ARBA" id="ARBA00022967"/>
    </source>
</evidence>
<evidence type="ECO:0000259" key="11">
    <source>
        <dbReference type="PROSITE" id="PS50893"/>
    </source>
</evidence>
<evidence type="ECO:0000256" key="6">
    <source>
        <dbReference type="ARBA" id="ARBA00022741"/>
    </source>
</evidence>
<evidence type="ECO:0000313" key="12">
    <source>
        <dbReference type="EMBL" id="SCY59021.1"/>
    </source>
</evidence>
<gene>
    <name evidence="12" type="ORF">SAMN05216233_112151</name>
</gene>
<accession>A0A1G5H5T3</accession>
<comment type="similarity">
    <text evidence="2">Belongs to the ABC transporter superfamily.</text>
</comment>
<dbReference type="RefSeq" id="WP_092212092.1">
    <property type="nucleotide sequence ID" value="NZ_FMUX01000012.1"/>
</dbReference>
<reference evidence="12 13" key="1">
    <citation type="submission" date="2016-10" db="EMBL/GenBank/DDBJ databases">
        <authorList>
            <person name="de Groot N.N."/>
        </authorList>
    </citation>
    <scope>NUCLEOTIDE SEQUENCE [LARGE SCALE GENOMIC DNA]</scope>
    <source>
        <strain evidence="12 13">AA1</strain>
    </source>
</reference>
<dbReference type="PANTHER" id="PTHR43553">
    <property type="entry name" value="HEAVY METAL TRANSPORTER"/>
    <property type="match status" value="1"/>
</dbReference>
<dbReference type="InterPro" id="IPR050095">
    <property type="entry name" value="ECF_ABC_transporter_ATP-bd"/>
</dbReference>
<dbReference type="GO" id="GO:0042626">
    <property type="term" value="F:ATPase-coupled transmembrane transporter activity"/>
    <property type="evidence" value="ECO:0007669"/>
    <property type="project" value="TreeGrafter"/>
</dbReference>
<feature type="domain" description="ABC transporter" evidence="11">
    <location>
        <begin position="2"/>
        <end position="241"/>
    </location>
</feature>
<evidence type="ECO:0000256" key="3">
    <source>
        <dbReference type="ARBA" id="ARBA00022448"/>
    </source>
</evidence>
<dbReference type="Proteomes" id="UP000198870">
    <property type="component" value="Unassembled WGS sequence"/>
</dbReference>
<keyword evidence="4" id="KW-1003">Cell membrane</keyword>
<dbReference type="GO" id="GO:0005524">
    <property type="term" value="F:ATP binding"/>
    <property type="evidence" value="ECO:0007669"/>
    <property type="project" value="UniProtKB-KW"/>
</dbReference>
<dbReference type="Pfam" id="PF00005">
    <property type="entry name" value="ABC_tran"/>
    <property type="match status" value="2"/>
</dbReference>
<keyword evidence="8" id="KW-1278">Translocase</keyword>
<evidence type="ECO:0000256" key="10">
    <source>
        <dbReference type="ARBA" id="ARBA00025157"/>
    </source>
</evidence>
<dbReference type="InterPro" id="IPR027417">
    <property type="entry name" value="P-loop_NTPase"/>
</dbReference>
<dbReference type="InterPro" id="IPR017871">
    <property type="entry name" value="ABC_transporter-like_CS"/>
</dbReference>
<dbReference type="PROSITE" id="PS50893">
    <property type="entry name" value="ABC_TRANSPORTER_2"/>
    <property type="match status" value="2"/>
</dbReference>
<protein>
    <submittedName>
        <fullName evidence="12">Energy-coupling factor transport system ATP-binding protein</fullName>
    </submittedName>
</protein>
<dbReference type="SMART" id="SM00382">
    <property type="entry name" value="AAA"/>
    <property type="match status" value="2"/>
</dbReference>
<feature type="domain" description="ABC transporter" evidence="11">
    <location>
        <begin position="260"/>
        <end position="477"/>
    </location>
</feature>
<evidence type="ECO:0000256" key="1">
    <source>
        <dbReference type="ARBA" id="ARBA00004202"/>
    </source>
</evidence>
<evidence type="ECO:0000256" key="5">
    <source>
        <dbReference type="ARBA" id="ARBA00022737"/>
    </source>
</evidence>
<dbReference type="AlphaFoldDB" id="A0A1G5H5T3"/>
<keyword evidence="9" id="KW-0472">Membrane</keyword>
<comment type="subcellular location">
    <subcellularLocation>
        <location evidence="1">Cell membrane</location>
        <topology evidence="1">Peripheral membrane protein</topology>
    </subcellularLocation>
</comment>
<evidence type="ECO:0000256" key="4">
    <source>
        <dbReference type="ARBA" id="ARBA00022475"/>
    </source>
</evidence>
<evidence type="ECO:0000256" key="9">
    <source>
        <dbReference type="ARBA" id="ARBA00023136"/>
    </source>
</evidence>
<keyword evidence="5" id="KW-0677">Repeat</keyword>
<name>A0A1G5H5T3_9BACT</name>
<keyword evidence="3" id="KW-0813">Transport</keyword>
<evidence type="ECO:0000256" key="7">
    <source>
        <dbReference type="ARBA" id="ARBA00022840"/>
    </source>
</evidence>
<keyword evidence="13" id="KW-1185">Reference proteome</keyword>
<dbReference type="InterPro" id="IPR015856">
    <property type="entry name" value="ABC_transpr_CbiO/EcfA_su"/>
</dbReference>
<keyword evidence="7 12" id="KW-0067">ATP-binding</keyword>
<dbReference type="STRING" id="419481.SAMN05216233_112151"/>
<proteinExistence type="inferred from homology"/>
<evidence type="ECO:0000256" key="2">
    <source>
        <dbReference type="ARBA" id="ARBA00005417"/>
    </source>
</evidence>
<dbReference type="InterPro" id="IPR003593">
    <property type="entry name" value="AAA+_ATPase"/>
</dbReference>
<dbReference type="CDD" id="cd03225">
    <property type="entry name" value="ABC_cobalt_CbiO_domain1"/>
    <property type="match status" value="1"/>
</dbReference>
<evidence type="ECO:0000313" key="13">
    <source>
        <dbReference type="Proteomes" id="UP000198870"/>
    </source>
</evidence>
<dbReference type="GO" id="GO:0043190">
    <property type="term" value="C:ATP-binding cassette (ABC) transporter complex"/>
    <property type="evidence" value="ECO:0007669"/>
    <property type="project" value="TreeGrafter"/>
</dbReference>
<dbReference type="SUPFAM" id="SSF52540">
    <property type="entry name" value="P-loop containing nucleoside triphosphate hydrolases"/>
    <property type="match status" value="2"/>
</dbReference>
<dbReference type="OrthoDB" id="9782163at2"/>
<dbReference type="GO" id="GO:0016887">
    <property type="term" value="F:ATP hydrolysis activity"/>
    <property type="evidence" value="ECO:0007669"/>
    <property type="project" value="InterPro"/>
</dbReference>
<comment type="function">
    <text evidence="10">Probably part of an ABC transporter complex. Responsible for energy coupling to the transport system.</text>
</comment>
<sequence length="477" mass="51955">MIELQHVTYTYPFQEAPAVRDLSLTVNPGEVTLVTGASGCGKSTLIRLVNGLCPHFFQGNLDGEIRLNGMPNTGKNLTQLSGEVGTVFQDPEMQFFALNVDDEIAFAHEWLGKPREEIEEVVIQTAEHLNITHILGSAIHELSEGQKQKVALADILSLSPSMVVLDEPSANLDPESTDALAHLILDLKTRGIAVLVVDHRLYWLEGVADHVVVMDNGEIVARGEFNMLEDAALRARYGLRAHHVPDTRHTLPPLPKSGHLEVKGLTFGHGSGPTLYRNASFALPQGVTGIIGDNGTGKTTLARLLTGLTKPREGEIAIGGDKIKQKHLLKHAGIVLQNTDHQLHMNSVLQEVAMASGTHRVRKEDRDTLTAFLDRFGLAHLANRHPQSLSGGEKQRLVIACGLAQQPDIFILDEPTSGLDGHNMQRIADMMRHAADSGTSVVVITHDLELLHLACDVALRLPFSQDQQESSPCLKTA</sequence>